<dbReference type="EMBL" id="VYQC01000031">
    <property type="protein sequence ID" value="KAA9034577.1"/>
    <property type="molecule type" value="Genomic_DNA"/>
</dbReference>
<dbReference type="AlphaFoldDB" id="A0AAI9RZJ1"/>
<name>A0AAI9RZJ1_9BACE</name>
<reference evidence="2" key="1">
    <citation type="journal article" date="2018" name="J. Anim. Genet.">
        <title>Acquired interbacterial defense systems protect against interspecies antagonism in the human gut microbiome.</title>
        <authorList>
            <person name="Ross B.D."/>
            <person name="Verster A.J."/>
            <person name="Radey M.C."/>
            <person name="Schmidtke D.T."/>
            <person name="Pope C.E."/>
            <person name="Hoffman L.R."/>
            <person name="Hajjar A."/>
            <person name="Peterson S.B."/>
            <person name="Borenstein E."/>
            <person name="Mougous J."/>
        </authorList>
    </citation>
    <scope>NUCLEOTIDE SEQUENCE [LARGE SCALE GENOMIC DNA]</scope>
    <source>
        <strain evidence="2">H204</strain>
    </source>
</reference>
<proteinExistence type="predicted"/>
<gene>
    <name evidence="1" type="ORF">F6S82_26335</name>
</gene>
<evidence type="ECO:0000313" key="2">
    <source>
        <dbReference type="Proteomes" id="UP000327007"/>
    </source>
</evidence>
<protein>
    <submittedName>
        <fullName evidence="1">Uncharacterized protein</fullName>
    </submittedName>
</protein>
<dbReference type="Proteomes" id="UP000327007">
    <property type="component" value="Unassembled WGS sequence"/>
</dbReference>
<organism evidence="1 2">
    <name type="scientific">Bacteroides xylanisolvens</name>
    <dbReference type="NCBI Taxonomy" id="371601"/>
    <lineage>
        <taxon>Bacteria</taxon>
        <taxon>Pseudomonadati</taxon>
        <taxon>Bacteroidota</taxon>
        <taxon>Bacteroidia</taxon>
        <taxon>Bacteroidales</taxon>
        <taxon>Bacteroidaceae</taxon>
        <taxon>Bacteroides</taxon>
    </lineage>
</organism>
<dbReference type="RefSeq" id="WP_141409250.1">
    <property type="nucleotide sequence ID" value="NZ_CP041230.1"/>
</dbReference>
<accession>A0AAI9RZJ1</accession>
<sequence>MKKCEKYNMKQAFEEKHDFDFDVNAVFVSCITGRRVTKFTNVGRFSVFGITISEARRIAKSINVLPQYICTITLITD</sequence>
<evidence type="ECO:0000313" key="1">
    <source>
        <dbReference type="EMBL" id="KAA9034577.1"/>
    </source>
</evidence>
<comment type="caution">
    <text evidence="1">The sequence shown here is derived from an EMBL/GenBank/DDBJ whole genome shotgun (WGS) entry which is preliminary data.</text>
</comment>